<evidence type="ECO:0000256" key="4">
    <source>
        <dbReference type="ARBA" id="ARBA00023136"/>
    </source>
</evidence>
<comment type="caution">
    <text evidence="6">The sequence shown here is derived from an EMBL/GenBank/DDBJ whole genome shotgun (WGS) entry which is preliminary data.</text>
</comment>
<sequence>MTVDNALKLTVPALWLVFCAYWWIRSRNQKSARVAEPWLTRFLRHWLPLGVAIVLIAGPGDWFGHSLLREQFLPHTTLVYAIGVLVMLAGLILAIWARRTLGRNWSANVQIKQDHELVTDGPYATVRHPIYTALILMFIGNAIVVGDVRAILGVLIVWASFAVKSRREEQFMLSEFGEPYAQYRQRTGGIWPRLFH</sequence>
<dbReference type="Pfam" id="PF04140">
    <property type="entry name" value="ICMT"/>
    <property type="match status" value="1"/>
</dbReference>
<dbReference type="GO" id="GO:0004671">
    <property type="term" value="F:protein C-terminal S-isoprenylcysteine carboxyl O-methyltransferase activity"/>
    <property type="evidence" value="ECO:0007669"/>
    <property type="project" value="UniProtKB-EC"/>
</dbReference>
<evidence type="ECO:0000313" key="7">
    <source>
        <dbReference type="Proteomes" id="UP001356170"/>
    </source>
</evidence>
<organism evidence="6 7">
    <name type="scientific">Aquilutibacter rugosus</name>
    <dbReference type="NCBI Taxonomy" id="3115820"/>
    <lineage>
        <taxon>Bacteria</taxon>
        <taxon>Pseudomonadati</taxon>
        <taxon>Pseudomonadota</taxon>
        <taxon>Gammaproteobacteria</taxon>
        <taxon>Lysobacterales</taxon>
        <taxon>Lysobacteraceae</taxon>
        <taxon>Aquilutibacter</taxon>
    </lineage>
</organism>
<dbReference type="EMBL" id="JAZHBO010000002">
    <property type="protein sequence ID" value="MEF2156493.1"/>
    <property type="molecule type" value="Genomic_DNA"/>
</dbReference>
<comment type="subcellular location">
    <subcellularLocation>
        <location evidence="1">Membrane</location>
        <topology evidence="1">Multi-pass membrane protein</topology>
    </subcellularLocation>
</comment>
<protein>
    <submittedName>
        <fullName evidence="6">Isoprenylcysteine carboxylmethyltransferase family protein</fullName>
        <ecNumber evidence="6">2.1.1.100</ecNumber>
        <ecNumber evidence="6">2.1.1.334</ecNumber>
    </submittedName>
</protein>
<keyword evidence="6" id="KW-0808">Transferase</keyword>
<dbReference type="EC" id="2.1.1.334" evidence="6"/>
<evidence type="ECO:0000256" key="2">
    <source>
        <dbReference type="ARBA" id="ARBA00022692"/>
    </source>
</evidence>
<evidence type="ECO:0000256" key="1">
    <source>
        <dbReference type="ARBA" id="ARBA00004141"/>
    </source>
</evidence>
<dbReference type="Proteomes" id="UP001356170">
    <property type="component" value="Unassembled WGS sequence"/>
</dbReference>
<feature type="transmembrane region" description="Helical" evidence="5">
    <location>
        <begin position="77"/>
        <end position="97"/>
    </location>
</feature>
<keyword evidence="7" id="KW-1185">Reference proteome</keyword>
<proteinExistence type="predicted"/>
<dbReference type="Gene3D" id="1.20.120.1630">
    <property type="match status" value="1"/>
</dbReference>
<accession>A0ABU7V1S4</accession>
<dbReference type="EC" id="2.1.1.100" evidence="6"/>
<keyword evidence="6" id="KW-0489">Methyltransferase</keyword>
<name>A0ABU7V1S4_9GAMM</name>
<evidence type="ECO:0000256" key="5">
    <source>
        <dbReference type="SAM" id="Phobius"/>
    </source>
</evidence>
<dbReference type="GO" id="GO:0032259">
    <property type="term" value="P:methylation"/>
    <property type="evidence" value="ECO:0007669"/>
    <property type="project" value="UniProtKB-KW"/>
</dbReference>
<dbReference type="RefSeq" id="WP_331704270.1">
    <property type="nucleotide sequence ID" value="NZ_JAZHBO010000002.1"/>
</dbReference>
<dbReference type="InterPro" id="IPR052527">
    <property type="entry name" value="Metal_cation-efflux_comp"/>
</dbReference>
<dbReference type="InterPro" id="IPR007269">
    <property type="entry name" value="ICMT_MeTrfase"/>
</dbReference>
<feature type="transmembrane region" description="Helical" evidence="5">
    <location>
        <begin position="45"/>
        <end position="65"/>
    </location>
</feature>
<dbReference type="PANTHER" id="PTHR43847:SF1">
    <property type="entry name" value="BLL3993 PROTEIN"/>
    <property type="match status" value="1"/>
</dbReference>
<evidence type="ECO:0000313" key="6">
    <source>
        <dbReference type="EMBL" id="MEF2156493.1"/>
    </source>
</evidence>
<gene>
    <name evidence="6" type="ORF">V3390_09710</name>
</gene>
<keyword evidence="3 5" id="KW-1133">Transmembrane helix</keyword>
<reference evidence="6 7" key="1">
    <citation type="submission" date="2024-01" db="EMBL/GenBank/DDBJ databases">
        <title>Novel species of the genus Luteimonas isolated from rivers.</title>
        <authorList>
            <person name="Lu H."/>
        </authorList>
    </citation>
    <scope>NUCLEOTIDE SEQUENCE [LARGE SCALE GENOMIC DNA]</scope>
    <source>
        <strain evidence="6 7">FXH3W</strain>
    </source>
</reference>
<keyword evidence="2 5" id="KW-0812">Transmembrane</keyword>
<feature type="transmembrane region" description="Helical" evidence="5">
    <location>
        <begin position="6"/>
        <end position="24"/>
    </location>
</feature>
<dbReference type="PANTHER" id="PTHR43847">
    <property type="entry name" value="BLL3993 PROTEIN"/>
    <property type="match status" value="1"/>
</dbReference>
<keyword evidence="4 5" id="KW-0472">Membrane</keyword>
<evidence type="ECO:0000256" key="3">
    <source>
        <dbReference type="ARBA" id="ARBA00022989"/>
    </source>
</evidence>
<feature type="transmembrane region" description="Helical" evidence="5">
    <location>
        <begin position="133"/>
        <end position="161"/>
    </location>
</feature>